<sequence length="544" mass="55201">MNAGELLLGLVIFLPLLGALVTAVAPTTPIRTPARIADSEHGAYAGSAGGSRGTVAGVRRTDWRGLSGALIALATAAASIALAAHVGAAGESAELAPGGWGAPLGVRWIADGLGVMFVALTGLVGLAASVVAVMLPGATGAGGRPAPAFWPLWLGCWTGLNTVHVSGDFFNIYVGLELAGLTAVGLVALGGRAAWAAAFRYLIVTVVGSMLFLLAVGLIASDTGTLDFRMAADIIGSHETMPPAITIAVLLGTAGMALKFALAPLHGWLIPAHSSAPSVVSPLLSALVIKAPVVVLLRLWTGIADESAAHAAASWILGAMGVTALLWGSIMAIRQTSLKKLIAYSTVAQAGYWVVAMPIIGDPDVVGQGLTGPDSDHTVLFWVLTGTVALIVAHGLAKAALFLVAGLLKEHYGTDDMDELSGAGREHPMLAMTAGLSAIALAGMPPSLAFGGKWQVATGAVMERQWWILAVVVVSTLLSVAYLLRILAPMLRDTGESRRAAIRPTGPAIPPVVAGAALALAVAAVASGFIVVHFDALLQIGGPA</sequence>
<feature type="transmembrane region" description="Helical" evidence="8">
    <location>
        <begin position="69"/>
        <end position="88"/>
    </location>
</feature>
<keyword evidence="6 8" id="KW-0472">Membrane</keyword>
<evidence type="ECO:0000256" key="8">
    <source>
        <dbReference type="SAM" id="Phobius"/>
    </source>
</evidence>
<feature type="transmembrane region" description="Helical" evidence="8">
    <location>
        <begin position="283"/>
        <end position="301"/>
    </location>
</feature>
<evidence type="ECO:0000256" key="1">
    <source>
        <dbReference type="ARBA" id="ARBA00004651"/>
    </source>
</evidence>
<dbReference type="GO" id="GO:0005886">
    <property type="term" value="C:plasma membrane"/>
    <property type="evidence" value="ECO:0007669"/>
    <property type="project" value="UniProtKB-SubCell"/>
</dbReference>
<comment type="subcellular location">
    <subcellularLocation>
        <location evidence="1">Cell membrane</location>
        <topology evidence="1">Multi-pass membrane protein</topology>
    </subcellularLocation>
    <subcellularLocation>
        <location evidence="7">Membrane</location>
        <topology evidence="7">Multi-pass membrane protein</topology>
    </subcellularLocation>
</comment>
<dbReference type="InterPro" id="IPR003918">
    <property type="entry name" value="NADH_UbQ_OxRdtase"/>
</dbReference>
<keyword evidence="4 7" id="KW-0812">Transmembrane</keyword>
<dbReference type="GO" id="GO:0042773">
    <property type="term" value="P:ATP synthesis coupled electron transport"/>
    <property type="evidence" value="ECO:0007669"/>
    <property type="project" value="InterPro"/>
</dbReference>
<dbReference type="Pfam" id="PF00361">
    <property type="entry name" value="Proton_antipo_M"/>
    <property type="match status" value="2"/>
</dbReference>
<feature type="transmembrane region" description="Helical" evidence="8">
    <location>
        <begin position="170"/>
        <end position="189"/>
    </location>
</feature>
<keyword evidence="5 8" id="KW-1133">Transmembrane helix</keyword>
<feature type="transmembrane region" description="Helical" evidence="8">
    <location>
        <begin position="341"/>
        <end position="360"/>
    </location>
</feature>
<gene>
    <name evidence="10" type="ORF">CJ204_04250</name>
</gene>
<feature type="transmembrane region" description="Helical" evidence="8">
    <location>
        <begin position="241"/>
        <end position="262"/>
    </location>
</feature>
<keyword evidence="3" id="KW-1003">Cell membrane</keyword>
<comment type="caution">
    <text evidence="10">The sequence shown here is derived from an EMBL/GenBank/DDBJ whole genome shotgun (WGS) entry which is preliminary data.</text>
</comment>
<evidence type="ECO:0000256" key="5">
    <source>
        <dbReference type="ARBA" id="ARBA00022989"/>
    </source>
</evidence>
<dbReference type="PANTHER" id="PTHR42703:SF1">
    <property type="entry name" value="NA(+)_H(+) ANTIPORTER SUBUNIT D1"/>
    <property type="match status" value="1"/>
</dbReference>
<dbReference type="PRINTS" id="PR01437">
    <property type="entry name" value="NUOXDRDTASE4"/>
</dbReference>
<feature type="transmembrane region" description="Helical" evidence="8">
    <location>
        <begin position="108"/>
        <end position="135"/>
    </location>
</feature>
<feature type="transmembrane region" description="Helical" evidence="8">
    <location>
        <begin position="307"/>
        <end position="329"/>
    </location>
</feature>
<accession>A0A2N6T081</accession>
<comment type="similarity">
    <text evidence="2">Belongs to the CPA3 antiporters (TC 2.A.63) subunit D family.</text>
</comment>
<feature type="transmembrane region" description="Helical" evidence="8">
    <location>
        <begin position="201"/>
        <end position="221"/>
    </location>
</feature>
<dbReference type="PANTHER" id="PTHR42703">
    <property type="entry name" value="NADH DEHYDROGENASE"/>
    <property type="match status" value="1"/>
</dbReference>
<feature type="transmembrane region" description="Helical" evidence="8">
    <location>
        <begin position="6"/>
        <end position="25"/>
    </location>
</feature>
<protein>
    <submittedName>
        <fullName evidence="10">Oxidoreductase</fullName>
    </submittedName>
</protein>
<evidence type="ECO:0000313" key="10">
    <source>
        <dbReference type="EMBL" id="PMC62710.1"/>
    </source>
</evidence>
<feature type="transmembrane region" description="Helical" evidence="8">
    <location>
        <begin position="508"/>
        <end position="534"/>
    </location>
</feature>
<feature type="domain" description="NADH:quinone oxidoreductase/Mrp antiporter transmembrane" evidence="9">
    <location>
        <begin position="383"/>
        <end position="479"/>
    </location>
</feature>
<dbReference type="AlphaFoldDB" id="A0A2N6T081"/>
<evidence type="ECO:0000259" key="9">
    <source>
        <dbReference type="Pfam" id="PF00361"/>
    </source>
</evidence>
<reference evidence="10 11" key="1">
    <citation type="submission" date="2017-09" db="EMBL/GenBank/DDBJ databases">
        <title>Bacterial strain isolated from the female urinary microbiota.</title>
        <authorList>
            <person name="Thomas-White K."/>
            <person name="Kumar N."/>
            <person name="Forster S."/>
            <person name="Putonti C."/>
            <person name="Lawley T."/>
            <person name="Wolfe A.J."/>
        </authorList>
    </citation>
    <scope>NUCLEOTIDE SEQUENCE [LARGE SCALE GENOMIC DNA]</scope>
    <source>
        <strain evidence="10 11">UMB0908</strain>
    </source>
</reference>
<dbReference type="Proteomes" id="UP000235363">
    <property type="component" value="Unassembled WGS sequence"/>
</dbReference>
<dbReference type="RefSeq" id="WP_102212376.1">
    <property type="nucleotide sequence ID" value="NZ_PNHF01000007.1"/>
</dbReference>
<evidence type="ECO:0000256" key="4">
    <source>
        <dbReference type="ARBA" id="ARBA00022692"/>
    </source>
</evidence>
<organism evidence="10 11">
    <name type="scientific">Corynebacterium xerosis</name>
    <dbReference type="NCBI Taxonomy" id="1725"/>
    <lineage>
        <taxon>Bacteria</taxon>
        <taxon>Bacillati</taxon>
        <taxon>Actinomycetota</taxon>
        <taxon>Actinomycetes</taxon>
        <taxon>Mycobacteriales</taxon>
        <taxon>Corynebacteriaceae</taxon>
        <taxon>Corynebacterium</taxon>
    </lineage>
</organism>
<evidence type="ECO:0000256" key="2">
    <source>
        <dbReference type="ARBA" id="ARBA00005346"/>
    </source>
</evidence>
<feature type="transmembrane region" description="Helical" evidence="8">
    <location>
        <begin position="380"/>
        <end position="408"/>
    </location>
</feature>
<dbReference type="GO" id="GO:0008137">
    <property type="term" value="F:NADH dehydrogenase (ubiquinone) activity"/>
    <property type="evidence" value="ECO:0007669"/>
    <property type="project" value="InterPro"/>
</dbReference>
<evidence type="ECO:0000313" key="11">
    <source>
        <dbReference type="Proteomes" id="UP000235363"/>
    </source>
</evidence>
<feature type="transmembrane region" description="Helical" evidence="8">
    <location>
        <begin position="429"/>
        <end position="446"/>
    </location>
</feature>
<feature type="transmembrane region" description="Helical" evidence="8">
    <location>
        <begin position="147"/>
        <end position="164"/>
    </location>
</feature>
<evidence type="ECO:0000256" key="7">
    <source>
        <dbReference type="RuleBase" id="RU000320"/>
    </source>
</evidence>
<evidence type="ECO:0000256" key="6">
    <source>
        <dbReference type="ARBA" id="ARBA00023136"/>
    </source>
</evidence>
<evidence type="ECO:0000256" key="3">
    <source>
        <dbReference type="ARBA" id="ARBA00022475"/>
    </source>
</evidence>
<feature type="transmembrane region" description="Helical" evidence="8">
    <location>
        <begin position="466"/>
        <end position="487"/>
    </location>
</feature>
<dbReference type="InterPro" id="IPR001750">
    <property type="entry name" value="ND/Mrp_TM"/>
</dbReference>
<name>A0A2N6T081_9CORY</name>
<proteinExistence type="inferred from homology"/>
<feature type="domain" description="NADH:quinone oxidoreductase/Mrp antiporter transmembrane" evidence="9">
    <location>
        <begin position="166"/>
        <end position="359"/>
    </location>
</feature>
<dbReference type="InterPro" id="IPR050586">
    <property type="entry name" value="CPA3_Na-H_Antiporter_D"/>
</dbReference>
<dbReference type="EMBL" id="PNHF01000007">
    <property type="protein sequence ID" value="PMC62710.1"/>
    <property type="molecule type" value="Genomic_DNA"/>
</dbReference>